<dbReference type="EMBL" id="JACOGF010000004">
    <property type="protein sequence ID" value="MBC3917672.1"/>
    <property type="molecule type" value="Genomic_DNA"/>
</dbReference>
<dbReference type="InterPro" id="IPR005517">
    <property type="entry name" value="Transl_elong_EFG/EF2_IV"/>
</dbReference>
<feature type="compositionally biased region" description="Basic residues" evidence="8">
    <location>
        <begin position="13"/>
        <end position="25"/>
    </location>
</feature>
<dbReference type="PRINTS" id="PR00315">
    <property type="entry name" value="ELONGATNFCT"/>
</dbReference>
<evidence type="ECO:0000256" key="3">
    <source>
        <dbReference type="ARBA" id="ARBA00022768"/>
    </source>
</evidence>
<evidence type="ECO:0000313" key="11">
    <source>
        <dbReference type="Proteomes" id="UP000650424"/>
    </source>
</evidence>
<feature type="domain" description="Tr-type G" evidence="9">
    <location>
        <begin position="28"/>
        <end position="300"/>
    </location>
</feature>
<keyword evidence="11" id="KW-1185">Reference proteome</keyword>
<dbReference type="Gene3D" id="2.40.30.10">
    <property type="entry name" value="Translation factors"/>
    <property type="match status" value="1"/>
</dbReference>
<proteinExistence type="inferred from homology"/>
<dbReference type="InterPro" id="IPR035649">
    <property type="entry name" value="EFG_V"/>
</dbReference>
<dbReference type="NCBIfam" id="NF009381">
    <property type="entry name" value="PRK12740.1-5"/>
    <property type="match status" value="1"/>
</dbReference>
<evidence type="ECO:0000256" key="4">
    <source>
        <dbReference type="ARBA" id="ARBA00022917"/>
    </source>
</evidence>
<organism evidence="10 11">
    <name type="scientific">Undibacterium hunanense</name>
    <dbReference type="NCBI Taxonomy" id="2762292"/>
    <lineage>
        <taxon>Bacteria</taxon>
        <taxon>Pseudomonadati</taxon>
        <taxon>Pseudomonadota</taxon>
        <taxon>Betaproteobacteria</taxon>
        <taxon>Burkholderiales</taxon>
        <taxon>Oxalobacteraceae</taxon>
        <taxon>Undibacterium</taxon>
    </lineage>
</organism>
<dbReference type="Pfam" id="PF03764">
    <property type="entry name" value="EFG_IV"/>
    <property type="match status" value="1"/>
</dbReference>
<dbReference type="SUPFAM" id="SSF52540">
    <property type="entry name" value="P-loop containing nucleoside triphosphate hydrolases"/>
    <property type="match status" value="1"/>
</dbReference>
<dbReference type="Proteomes" id="UP000650424">
    <property type="component" value="Unassembled WGS sequence"/>
</dbReference>
<reference evidence="10 11" key="1">
    <citation type="submission" date="2020-08" db="EMBL/GenBank/DDBJ databases">
        <title>Novel species isolated from subtropical streams in China.</title>
        <authorList>
            <person name="Lu H."/>
        </authorList>
    </citation>
    <scope>NUCLEOTIDE SEQUENCE [LARGE SCALE GENOMIC DNA]</scope>
    <source>
        <strain evidence="10 11">CY18W</strain>
    </source>
</reference>
<dbReference type="SUPFAM" id="SSF54211">
    <property type="entry name" value="Ribosomal protein S5 domain 2-like"/>
    <property type="match status" value="1"/>
</dbReference>
<sequence length="701" mass="74778">MTNTTPRAASNKATHKANAHSARTHSRNHWRNFGIIAHIDAGKTTLSERILFKTGEIHRTGEVHEGNATMDTMALEKERGITIGAAATRCVWNGHEFTLIDTPGHIDFAIEVERSLRVLDGAITVLSGVAGVQPQTETVWHQAEKHGVPMIIFVNKMDQTGADFARVTEQVRTHLGARPVPLAIPIGAADEFTGVIDVLQQRFLQWDAKGSMTVTTLPAELQAQAQAAYAYAASVAAEANDVLTDAYLANDTLSHADILQGLRTLTLARKAVPMLAGSAYKNAGIEPLLDAVIDWLPAPDDRAAPVATLNGDSLTVSTGDADPLAALVFKVTHDEHGSLAFVRIYGGSLHEGETIWNASLDASVRIGRLYVVHADERTGTSESGAGSIIAIANLKDALTGQTLASKAQPWTLETIHAGEPVVALAVEPGNGTDRARMLAVLDKFRREDPSLRLESNADTGETILWGMGELHLDVVLERARREAAVDIRVGAPHVAYKETMGLPMVEAEGKISKQTGGVGMYARVVLRLELLAADEGEFAFANVVKGGAIPVAFIPAVEKGVQQALQQGPLGQKVTGVKVTLLDGDFHAVDSNEMAFIIAAKEAVLTGLRKANPVLLEPVMKVTVDAPAVNTGDIIGDLQRRSGRVLGITENTGRVEVVADVPLTKLFGHTTDLRSLSQGRAFASAVYARHAACDVEEAAFV</sequence>
<dbReference type="CDD" id="cd03713">
    <property type="entry name" value="EFG_mtEFG_C"/>
    <property type="match status" value="1"/>
</dbReference>
<gene>
    <name evidence="10" type="primary">fusA</name>
    <name evidence="10" type="ORF">H8L32_09325</name>
</gene>
<dbReference type="Pfam" id="PF00009">
    <property type="entry name" value="GTP_EFTU"/>
    <property type="match status" value="1"/>
</dbReference>
<dbReference type="Gene3D" id="3.30.70.870">
    <property type="entry name" value="Elongation Factor G (Translational Gtpase), domain 3"/>
    <property type="match status" value="1"/>
</dbReference>
<evidence type="ECO:0000256" key="8">
    <source>
        <dbReference type="SAM" id="MobiDB-lite"/>
    </source>
</evidence>
<comment type="similarity">
    <text evidence="1">Belongs to the TRAFAC class translation factor GTPase superfamily. Classic translation factor GTPase family. EF-G/EF-2 subfamily.</text>
</comment>
<dbReference type="CDD" id="cd16262">
    <property type="entry name" value="EFG_III"/>
    <property type="match status" value="1"/>
</dbReference>
<dbReference type="InterPro" id="IPR004540">
    <property type="entry name" value="Transl_elong_EFG/EF2"/>
</dbReference>
<dbReference type="Gene3D" id="3.30.70.240">
    <property type="match status" value="1"/>
</dbReference>
<dbReference type="PANTHER" id="PTHR43261:SF1">
    <property type="entry name" value="RIBOSOME-RELEASING FACTOR 2, MITOCHONDRIAL"/>
    <property type="match status" value="1"/>
</dbReference>
<accession>A0ABR6ZP78</accession>
<dbReference type="InterPro" id="IPR000795">
    <property type="entry name" value="T_Tr_GTP-bd_dom"/>
</dbReference>
<keyword evidence="2" id="KW-0547">Nucleotide-binding</keyword>
<dbReference type="CDD" id="cd01886">
    <property type="entry name" value="EF-G"/>
    <property type="match status" value="1"/>
</dbReference>
<evidence type="ECO:0000256" key="1">
    <source>
        <dbReference type="ARBA" id="ARBA00005870"/>
    </source>
</evidence>
<name>A0ABR6ZP78_9BURK</name>
<dbReference type="Gene3D" id="3.40.50.300">
    <property type="entry name" value="P-loop containing nucleotide triphosphate hydrolases"/>
    <property type="match status" value="1"/>
</dbReference>
<protein>
    <recommendedName>
        <fullName evidence="7">Elongation factor G</fullName>
    </recommendedName>
</protein>
<feature type="compositionally biased region" description="Polar residues" evidence="8">
    <location>
        <begin position="1"/>
        <end position="12"/>
    </location>
</feature>
<dbReference type="SUPFAM" id="SSF54980">
    <property type="entry name" value="EF-G C-terminal domain-like"/>
    <property type="match status" value="2"/>
</dbReference>
<dbReference type="GO" id="GO:0003746">
    <property type="term" value="F:translation elongation factor activity"/>
    <property type="evidence" value="ECO:0007669"/>
    <property type="project" value="UniProtKB-KW"/>
</dbReference>
<dbReference type="InterPro" id="IPR020568">
    <property type="entry name" value="Ribosomal_Su5_D2-typ_SF"/>
</dbReference>
<dbReference type="SMART" id="SM00889">
    <property type="entry name" value="EFG_IV"/>
    <property type="match status" value="1"/>
</dbReference>
<evidence type="ECO:0000256" key="5">
    <source>
        <dbReference type="ARBA" id="ARBA00023134"/>
    </source>
</evidence>
<dbReference type="Pfam" id="PF14492">
    <property type="entry name" value="EFG_III"/>
    <property type="match status" value="1"/>
</dbReference>
<dbReference type="PROSITE" id="PS51722">
    <property type="entry name" value="G_TR_2"/>
    <property type="match status" value="1"/>
</dbReference>
<dbReference type="SUPFAM" id="SSF50447">
    <property type="entry name" value="Translation proteins"/>
    <property type="match status" value="1"/>
</dbReference>
<evidence type="ECO:0000256" key="7">
    <source>
        <dbReference type="NCBIfam" id="TIGR00484"/>
    </source>
</evidence>
<dbReference type="InterPro" id="IPR009000">
    <property type="entry name" value="Transl_B-barrel_sf"/>
</dbReference>
<comment type="function">
    <text evidence="6">Catalyzes the GTP-dependent ribosomal translocation step during translation elongation. During this step, the ribosome changes from the pre-translocational (PRE) to the post-translocational (POST) state as the newly formed A-site-bound peptidyl-tRNA and P-site-bound deacylated tRNA move to the P and E sites, respectively. Catalyzes the coordinated movement of the two tRNA molecules, the mRNA and conformational changes in the ribosome.</text>
</comment>
<dbReference type="SMART" id="SM00838">
    <property type="entry name" value="EFG_C"/>
    <property type="match status" value="1"/>
</dbReference>
<dbReference type="PROSITE" id="PS00301">
    <property type="entry name" value="G_TR_1"/>
    <property type="match status" value="1"/>
</dbReference>
<dbReference type="InterPro" id="IPR031157">
    <property type="entry name" value="G_TR_CS"/>
</dbReference>
<dbReference type="InterPro" id="IPR005225">
    <property type="entry name" value="Small_GTP-bd"/>
</dbReference>
<keyword evidence="5" id="KW-0342">GTP-binding</keyword>
<dbReference type="NCBIfam" id="TIGR00231">
    <property type="entry name" value="small_GTP"/>
    <property type="match status" value="1"/>
</dbReference>
<dbReference type="Gene3D" id="3.30.230.10">
    <property type="match status" value="1"/>
</dbReference>
<dbReference type="InterPro" id="IPR009022">
    <property type="entry name" value="EFG_III"/>
</dbReference>
<keyword evidence="4" id="KW-0648">Protein biosynthesis</keyword>
<dbReference type="InterPro" id="IPR035647">
    <property type="entry name" value="EFG_III/V"/>
</dbReference>
<evidence type="ECO:0000256" key="2">
    <source>
        <dbReference type="ARBA" id="ARBA00022741"/>
    </source>
</evidence>
<dbReference type="RefSeq" id="WP_186946924.1">
    <property type="nucleotide sequence ID" value="NZ_JACOGF010000004.1"/>
</dbReference>
<dbReference type="InterPro" id="IPR041095">
    <property type="entry name" value="EFG_II"/>
</dbReference>
<dbReference type="Pfam" id="PF00679">
    <property type="entry name" value="EFG_C"/>
    <property type="match status" value="1"/>
</dbReference>
<evidence type="ECO:0000256" key="6">
    <source>
        <dbReference type="ARBA" id="ARBA00024731"/>
    </source>
</evidence>
<dbReference type="InterPro" id="IPR000640">
    <property type="entry name" value="EFG_V-like"/>
</dbReference>
<comment type="caution">
    <text evidence="10">The sequence shown here is derived from an EMBL/GenBank/DDBJ whole genome shotgun (WGS) entry which is preliminary data.</text>
</comment>
<dbReference type="NCBIfam" id="TIGR00484">
    <property type="entry name" value="EF-G"/>
    <property type="match status" value="1"/>
</dbReference>
<keyword evidence="3 10" id="KW-0251">Elongation factor</keyword>
<dbReference type="InterPro" id="IPR027417">
    <property type="entry name" value="P-loop_NTPase"/>
</dbReference>
<evidence type="ECO:0000313" key="10">
    <source>
        <dbReference type="EMBL" id="MBC3917672.1"/>
    </source>
</evidence>
<dbReference type="InterPro" id="IPR014721">
    <property type="entry name" value="Ribsml_uS5_D2-typ_fold_subgr"/>
</dbReference>
<dbReference type="PANTHER" id="PTHR43261">
    <property type="entry name" value="TRANSLATION ELONGATION FACTOR G-RELATED"/>
    <property type="match status" value="1"/>
</dbReference>
<dbReference type="InterPro" id="IPR053905">
    <property type="entry name" value="EF-G-like_DII"/>
</dbReference>
<feature type="region of interest" description="Disordered" evidence="8">
    <location>
        <begin position="1"/>
        <end position="25"/>
    </location>
</feature>
<dbReference type="Pfam" id="PF22042">
    <property type="entry name" value="EF-G_D2"/>
    <property type="match status" value="1"/>
</dbReference>
<evidence type="ECO:0000259" key="9">
    <source>
        <dbReference type="PROSITE" id="PS51722"/>
    </source>
</evidence>